<protein>
    <recommendedName>
        <fullName evidence="3">Secreted protein</fullName>
    </recommendedName>
</protein>
<comment type="caution">
    <text evidence="1">The sequence shown here is derived from an EMBL/GenBank/DDBJ whole genome shotgun (WGS) entry which is preliminary data.</text>
</comment>
<proteinExistence type="predicted"/>
<gene>
    <name evidence="1" type="ORF">NDU88_007402</name>
</gene>
<accession>A0AAV7NUV0</accession>
<dbReference type="AlphaFoldDB" id="A0AAV7NUV0"/>
<dbReference type="Proteomes" id="UP001066276">
    <property type="component" value="Chromosome 8"/>
</dbReference>
<evidence type="ECO:0000313" key="2">
    <source>
        <dbReference type="Proteomes" id="UP001066276"/>
    </source>
</evidence>
<dbReference type="EMBL" id="JANPWB010000012">
    <property type="protein sequence ID" value="KAJ1119216.1"/>
    <property type="molecule type" value="Genomic_DNA"/>
</dbReference>
<sequence length="79" mass="9023">MVGRSLCTALRLRHRSSTDAALGALSTTRSVLAIDWRPVQVCILVRLESCSACFTTPFIYNEQQLYGWRGTDKSYLRRR</sequence>
<evidence type="ECO:0000313" key="1">
    <source>
        <dbReference type="EMBL" id="KAJ1119216.1"/>
    </source>
</evidence>
<name>A0AAV7NUV0_PLEWA</name>
<reference evidence="1" key="1">
    <citation type="journal article" date="2022" name="bioRxiv">
        <title>Sequencing and chromosome-scale assembly of the giantPleurodeles waltlgenome.</title>
        <authorList>
            <person name="Brown T."/>
            <person name="Elewa A."/>
            <person name="Iarovenko S."/>
            <person name="Subramanian E."/>
            <person name="Araus A.J."/>
            <person name="Petzold A."/>
            <person name="Susuki M."/>
            <person name="Suzuki K.-i.T."/>
            <person name="Hayashi T."/>
            <person name="Toyoda A."/>
            <person name="Oliveira C."/>
            <person name="Osipova E."/>
            <person name="Leigh N.D."/>
            <person name="Simon A."/>
            <person name="Yun M.H."/>
        </authorList>
    </citation>
    <scope>NUCLEOTIDE SEQUENCE</scope>
    <source>
        <strain evidence="1">20211129_DDA</strain>
        <tissue evidence="1">Liver</tissue>
    </source>
</reference>
<organism evidence="1 2">
    <name type="scientific">Pleurodeles waltl</name>
    <name type="common">Iberian ribbed newt</name>
    <dbReference type="NCBI Taxonomy" id="8319"/>
    <lineage>
        <taxon>Eukaryota</taxon>
        <taxon>Metazoa</taxon>
        <taxon>Chordata</taxon>
        <taxon>Craniata</taxon>
        <taxon>Vertebrata</taxon>
        <taxon>Euteleostomi</taxon>
        <taxon>Amphibia</taxon>
        <taxon>Batrachia</taxon>
        <taxon>Caudata</taxon>
        <taxon>Salamandroidea</taxon>
        <taxon>Salamandridae</taxon>
        <taxon>Pleurodelinae</taxon>
        <taxon>Pleurodeles</taxon>
    </lineage>
</organism>
<keyword evidence="2" id="KW-1185">Reference proteome</keyword>
<evidence type="ECO:0008006" key="3">
    <source>
        <dbReference type="Google" id="ProtNLM"/>
    </source>
</evidence>